<proteinExistence type="predicted"/>
<gene>
    <name evidence="2" type="ORF">GIB67_021400</name>
</gene>
<dbReference type="Proteomes" id="UP000541444">
    <property type="component" value="Unassembled WGS sequence"/>
</dbReference>
<dbReference type="EMBL" id="JACGCM010001615">
    <property type="protein sequence ID" value="KAF6152740.1"/>
    <property type="molecule type" value="Genomic_DNA"/>
</dbReference>
<evidence type="ECO:0000313" key="2">
    <source>
        <dbReference type="EMBL" id="KAF6152740.1"/>
    </source>
</evidence>
<dbReference type="InterPro" id="IPR049163">
    <property type="entry name" value="Pif1-like_2B_dom"/>
</dbReference>
<accession>A0A7J7MD87</accession>
<dbReference type="AlphaFoldDB" id="A0A7J7MD87"/>
<name>A0A7J7MD87_9MAGN</name>
<dbReference type="PANTHER" id="PTHR10492">
    <property type="match status" value="1"/>
</dbReference>
<keyword evidence="3" id="KW-1185">Reference proteome</keyword>
<reference evidence="2 3" key="1">
    <citation type="journal article" date="2020" name="IScience">
        <title>Genome Sequencing of the Endangered Kingdonia uniflora (Circaeasteraceae, Ranunculales) Reveals Potential Mechanisms of Evolutionary Specialization.</title>
        <authorList>
            <person name="Sun Y."/>
            <person name="Deng T."/>
            <person name="Zhang A."/>
            <person name="Moore M.J."/>
            <person name="Landis J.B."/>
            <person name="Lin N."/>
            <person name="Zhang H."/>
            <person name="Zhang X."/>
            <person name="Huang J."/>
            <person name="Zhang X."/>
            <person name="Sun H."/>
            <person name="Wang H."/>
        </authorList>
    </citation>
    <scope>NUCLEOTIDE SEQUENCE [LARGE SCALE GENOMIC DNA]</scope>
    <source>
        <strain evidence="2">TB1705</strain>
        <tissue evidence="2">Leaf</tissue>
    </source>
</reference>
<dbReference type="Pfam" id="PF21530">
    <property type="entry name" value="Pif1_2B_dom"/>
    <property type="match status" value="1"/>
</dbReference>
<sequence>MFPGESITYLAADKIQENEAVDSTCDNRYPSEYLNSLELPGLPPFKLKLKVGCPIMLF</sequence>
<evidence type="ECO:0000259" key="1">
    <source>
        <dbReference type="Pfam" id="PF21530"/>
    </source>
</evidence>
<comment type="caution">
    <text evidence="2">The sequence shown here is derived from an EMBL/GenBank/DDBJ whole genome shotgun (WGS) entry which is preliminary data.</text>
</comment>
<organism evidence="2 3">
    <name type="scientific">Kingdonia uniflora</name>
    <dbReference type="NCBI Taxonomy" id="39325"/>
    <lineage>
        <taxon>Eukaryota</taxon>
        <taxon>Viridiplantae</taxon>
        <taxon>Streptophyta</taxon>
        <taxon>Embryophyta</taxon>
        <taxon>Tracheophyta</taxon>
        <taxon>Spermatophyta</taxon>
        <taxon>Magnoliopsida</taxon>
        <taxon>Ranunculales</taxon>
        <taxon>Circaeasteraceae</taxon>
        <taxon>Kingdonia</taxon>
    </lineage>
</organism>
<feature type="domain" description="DNA helicase Pif1-like 2B" evidence="1">
    <location>
        <begin position="32"/>
        <end position="57"/>
    </location>
</feature>
<dbReference type="PANTHER" id="PTHR10492:SF57">
    <property type="entry name" value="ATP-DEPENDENT DNA HELICASE"/>
    <property type="match status" value="1"/>
</dbReference>
<protein>
    <recommendedName>
        <fullName evidence="1">DNA helicase Pif1-like 2B domain-containing protein</fullName>
    </recommendedName>
</protein>
<evidence type="ECO:0000313" key="3">
    <source>
        <dbReference type="Proteomes" id="UP000541444"/>
    </source>
</evidence>